<dbReference type="EMBL" id="JAESHT010000002">
    <property type="protein sequence ID" value="MBL3672606.1"/>
    <property type="molecule type" value="Genomic_DNA"/>
</dbReference>
<evidence type="ECO:0000313" key="1">
    <source>
        <dbReference type="EMBL" id="MBL3672606.1"/>
    </source>
</evidence>
<comment type="caution">
    <text evidence="1">The sequence shown here is derived from an EMBL/GenBank/DDBJ whole genome shotgun (WGS) entry which is preliminary data.</text>
</comment>
<dbReference type="RefSeq" id="WP_191312547.1">
    <property type="nucleotide sequence ID" value="NZ_BNCL01000025.1"/>
</dbReference>
<reference evidence="1 2" key="1">
    <citation type="submission" date="2021-01" db="EMBL/GenBank/DDBJ databases">
        <title>011410 draft genome.</title>
        <authorList>
            <person name="Lang L."/>
        </authorList>
    </citation>
    <scope>NUCLEOTIDE SEQUENCE [LARGE SCALE GENOMIC DNA]</scope>
    <source>
        <strain evidence="1 2">KCTC 42845</strain>
    </source>
</reference>
<sequence>MSVFIALLWRQALLHIKLARPGLDKINLPVPDAGRRSVYSGGNQHHRFPPETGAVARGKGTMRALQRQLLYASTGTIKDC</sequence>
<name>A0ABS1S1L9_9RHOB</name>
<evidence type="ECO:0000313" key="2">
    <source>
        <dbReference type="Proteomes" id="UP000644749"/>
    </source>
</evidence>
<gene>
    <name evidence="1" type="ORF">JL111_03830</name>
</gene>
<protein>
    <submittedName>
        <fullName evidence="1">Uncharacterized protein</fullName>
    </submittedName>
</protein>
<dbReference type="Proteomes" id="UP000644749">
    <property type="component" value="Unassembled WGS sequence"/>
</dbReference>
<keyword evidence="2" id="KW-1185">Reference proteome</keyword>
<accession>A0ABS1S1L9</accession>
<proteinExistence type="predicted"/>
<organism evidence="1 2">
    <name type="scientific">Paracoccus aerius</name>
    <dbReference type="NCBI Taxonomy" id="1915382"/>
    <lineage>
        <taxon>Bacteria</taxon>
        <taxon>Pseudomonadati</taxon>
        <taxon>Pseudomonadota</taxon>
        <taxon>Alphaproteobacteria</taxon>
        <taxon>Rhodobacterales</taxon>
        <taxon>Paracoccaceae</taxon>
        <taxon>Paracoccus</taxon>
    </lineage>
</organism>